<organism evidence="5 6">
    <name type="scientific">Funneliformis geosporum</name>
    <dbReference type="NCBI Taxonomy" id="1117311"/>
    <lineage>
        <taxon>Eukaryota</taxon>
        <taxon>Fungi</taxon>
        <taxon>Fungi incertae sedis</taxon>
        <taxon>Mucoromycota</taxon>
        <taxon>Glomeromycotina</taxon>
        <taxon>Glomeromycetes</taxon>
        <taxon>Glomerales</taxon>
        <taxon>Glomeraceae</taxon>
        <taxon>Funneliformis</taxon>
    </lineage>
</organism>
<dbReference type="InterPro" id="IPR017441">
    <property type="entry name" value="Protein_kinase_ATP_BS"/>
</dbReference>
<dbReference type="InterPro" id="IPR011009">
    <property type="entry name" value="Kinase-like_dom_sf"/>
</dbReference>
<dbReference type="OrthoDB" id="10020333at2759"/>
<protein>
    <submittedName>
        <fullName evidence="5">17935_t:CDS:1</fullName>
    </submittedName>
</protein>
<dbReference type="Gene3D" id="1.10.510.10">
    <property type="entry name" value="Transferase(Phosphotransferase) domain 1"/>
    <property type="match status" value="1"/>
</dbReference>
<feature type="non-terminal residue" evidence="5">
    <location>
        <position position="675"/>
    </location>
</feature>
<dbReference type="PROSITE" id="PS00107">
    <property type="entry name" value="PROTEIN_KINASE_ATP"/>
    <property type="match status" value="1"/>
</dbReference>
<dbReference type="InterPro" id="IPR008266">
    <property type="entry name" value="Tyr_kinase_AS"/>
</dbReference>
<dbReference type="PROSITE" id="PS50011">
    <property type="entry name" value="PROTEIN_KINASE_DOM"/>
    <property type="match status" value="1"/>
</dbReference>
<sequence length="675" mass="77554">RVPRREERVGTTRDLLVRAEEDIAKCFSDSARVKGVEIVKWSDALRALTTQPNYCRTPNRLIKWSEFENVIRDHKLSTISEHDPPTFHTDLESVSEADVQATFNQNVLAPLSRIIGLKLNKPAKFARFEILSGKIEGQPDFVFHELEDATLLFPIEVKIEWVLNCDDIIKQYNNDIKRKKGGKNSRTNTEQKIDSSVDCLHQIYGYMSLNYRKFGVLTTYNRTWFFKKNVKERGTLYVSPCIKAEYRDPSLFHCFSYIMSEAVQDPNCPDTDSSASLNQSGPAAGTRGNRRCQTDNYGGSFTGPSNSISSPGGSKFSCRGGKHKSQSARDIEVQDLNYFDFHKKDVLGFGHSGIVRKVEWCGEEIALKISDISQHPEFKKELLNEVATYNTLKELQGKYIPILKAAGYLWDHMLFGIATEIVSNAIEVELLEYAERLEITRALSAIHHYGILHNDIREENILIQHGSDRFRVSFIDFAFSEKTSDKKRLSQEMATLKDLLNLPASINLPYKATKIQRERGAIRTKRKGVREHEGILCKSLRGNQKINDLQRVVELEIKHKELETKQKKLEFRVEELEDKVEMKREEAEKALENYVAYKQLQELPVLPKKTNKFKLLGASNMKLEYQISQLGRGDSWHYNFCSFESNKNSITTYEMVAYNTKTSGYNDIVYICIEW</sequence>
<feature type="compositionally biased region" description="Low complexity" evidence="3">
    <location>
        <begin position="303"/>
        <end position="316"/>
    </location>
</feature>
<accession>A0A9W4SQL7</accession>
<dbReference type="Pfam" id="PF00069">
    <property type="entry name" value="Pkinase"/>
    <property type="match status" value="1"/>
</dbReference>
<feature type="coiled-coil region" evidence="2">
    <location>
        <begin position="552"/>
        <end position="600"/>
    </location>
</feature>
<keyword evidence="1" id="KW-0547">Nucleotide-binding</keyword>
<keyword evidence="2" id="KW-0175">Coiled coil</keyword>
<dbReference type="SUPFAM" id="SSF56112">
    <property type="entry name" value="Protein kinase-like (PK-like)"/>
    <property type="match status" value="1"/>
</dbReference>
<dbReference type="InterPro" id="IPR052396">
    <property type="entry name" value="Meiotic_Drive_Suppr_Kinase"/>
</dbReference>
<dbReference type="InterPro" id="IPR000719">
    <property type="entry name" value="Prot_kinase_dom"/>
</dbReference>
<evidence type="ECO:0000313" key="6">
    <source>
        <dbReference type="Proteomes" id="UP001153678"/>
    </source>
</evidence>
<feature type="binding site" evidence="1">
    <location>
        <position position="368"/>
    </location>
    <ligand>
        <name>ATP</name>
        <dbReference type="ChEBI" id="CHEBI:30616"/>
    </ligand>
</feature>
<feature type="compositionally biased region" description="Polar residues" evidence="3">
    <location>
        <begin position="270"/>
        <end position="281"/>
    </location>
</feature>
<reference evidence="5" key="1">
    <citation type="submission" date="2022-08" db="EMBL/GenBank/DDBJ databases">
        <authorList>
            <person name="Kallberg Y."/>
            <person name="Tangrot J."/>
            <person name="Rosling A."/>
        </authorList>
    </citation>
    <scope>NUCLEOTIDE SEQUENCE</scope>
    <source>
        <strain evidence="5">Wild A</strain>
    </source>
</reference>
<feature type="domain" description="Protein kinase" evidence="4">
    <location>
        <begin position="341"/>
        <end position="597"/>
    </location>
</feature>
<evidence type="ECO:0000313" key="5">
    <source>
        <dbReference type="EMBL" id="CAI2177710.1"/>
    </source>
</evidence>
<evidence type="ECO:0000256" key="2">
    <source>
        <dbReference type="SAM" id="Coils"/>
    </source>
</evidence>
<feature type="region of interest" description="Disordered" evidence="3">
    <location>
        <begin position="269"/>
        <end position="316"/>
    </location>
</feature>
<evidence type="ECO:0000256" key="3">
    <source>
        <dbReference type="SAM" id="MobiDB-lite"/>
    </source>
</evidence>
<dbReference type="Proteomes" id="UP001153678">
    <property type="component" value="Unassembled WGS sequence"/>
</dbReference>
<dbReference type="AlphaFoldDB" id="A0A9W4SQL7"/>
<keyword evidence="1" id="KW-0067">ATP-binding</keyword>
<name>A0A9W4SQL7_9GLOM</name>
<proteinExistence type="predicted"/>
<evidence type="ECO:0000259" key="4">
    <source>
        <dbReference type="PROSITE" id="PS50011"/>
    </source>
</evidence>
<dbReference type="GO" id="GO:0004672">
    <property type="term" value="F:protein kinase activity"/>
    <property type="evidence" value="ECO:0007669"/>
    <property type="project" value="InterPro"/>
</dbReference>
<gene>
    <name evidence="5" type="ORF">FWILDA_LOCUS8221</name>
</gene>
<dbReference type="SMART" id="SM00220">
    <property type="entry name" value="S_TKc"/>
    <property type="match status" value="1"/>
</dbReference>
<dbReference type="GO" id="GO:0005524">
    <property type="term" value="F:ATP binding"/>
    <property type="evidence" value="ECO:0007669"/>
    <property type="project" value="UniProtKB-UniRule"/>
</dbReference>
<comment type="caution">
    <text evidence="5">The sequence shown here is derived from an EMBL/GenBank/DDBJ whole genome shotgun (WGS) entry which is preliminary data.</text>
</comment>
<dbReference type="PROSITE" id="PS00109">
    <property type="entry name" value="PROTEIN_KINASE_TYR"/>
    <property type="match status" value="1"/>
</dbReference>
<evidence type="ECO:0000256" key="1">
    <source>
        <dbReference type="PROSITE-ProRule" id="PRU10141"/>
    </source>
</evidence>
<dbReference type="PANTHER" id="PTHR37171">
    <property type="entry name" value="SERINE/THREONINE-PROTEIN KINASE YRZF-RELATED"/>
    <property type="match status" value="1"/>
</dbReference>
<dbReference type="PANTHER" id="PTHR37171:SF1">
    <property type="entry name" value="SERINE_THREONINE-PROTEIN KINASE YRZF-RELATED"/>
    <property type="match status" value="1"/>
</dbReference>
<keyword evidence="6" id="KW-1185">Reference proteome</keyword>
<dbReference type="EMBL" id="CAMKVN010001719">
    <property type="protein sequence ID" value="CAI2177710.1"/>
    <property type="molecule type" value="Genomic_DNA"/>
</dbReference>